<feature type="signal peptide" evidence="1">
    <location>
        <begin position="1"/>
        <end position="19"/>
    </location>
</feature>
<dbReference type="Proteomes" id="UP001152888">
    <property type="component" value="Unassembled WGS sequence"/>
</dbReference>
<reference evidence="2" key="1">
    <citation type="submission" date="2022-03" db="EMBL/GenBank/DDBJ databases">
        <authorList>
            <person name="Sayadi A."/>
        </authorList>
    </citation>
    <scope>NUCLEOTIDE SEQUENCE</scope>
</reference>
<evidence type="ECO:0000256" key="1">
    <source>
        <dbReference type="SAM" id="SignalP"/>
    </source>
</evidence>
<protein>
    <recommendedName>
        <fullName evidence="4">Secreted protein</fullName>
    </recommendedName>
</protein>
<name>A0A9P0JPK9_ACAOB</name>
<feature type="chain" id="PRO_5040196540" description="Secreted protein" evidence="1">
    <location>
        <begin position="20"/>
        <end position="67"/>
    </location>
</feature>
<keyword evidence="1" id="KW-0732">Signal</keyword>
<accession>A0A9P0JPK9</accession>
<proteinExistence type="predicted"/>
<comment type="caution">
    <text evidence="2">The sequence shown here is derived from an EMBL/GenBank/DDBJ whole genome shotgun (WGS) entry which is preliminary data.</text>
</comment>
<dbReference type="OrthoDB" id="10638234at2759"/>
<keyword evidence="3" id="KW-1185">Reference proteome</keyword>
<evidence type="ECO:0008006" key="4">
    <source>
        <dbReference type="Google" id="ProtNLM"/>
    </source>
</evidence>
<organism evidence="2 3">
    <name type="scientific">Acanthoscelides obtectus</name>
    <name type="common">Bean weevil</name>
    <name type="synonym">Bruchus obtectus</name>
    <dbReference type="NCBI Taxonomy" id="200917"/>
    <lineage>
        <taxon>Eukaryota</taxon>
        <taxon>Metazoa</taxon>
        <taxon>Ecdysozoa</taxon>
        <taxon>Arthropoda</taxon>
        <taxon>Hexapoda</taxon>
        <taxon>Insecta</taxon>
        <taxon>Pterygota</taxon>
        <taxon>Neoptera</taxon>
        <taxon>Endopterygota</taxon>
        <taxon>Coleoptera</taxon>
        <taxon>Polyphaga</taxon>
        <taxon>Cucujiformia</taxon>
        <taxon>Chrysomeloidea</taxon>
        <taxon>Chrysomelidae</taxon>
        <taxon>Bruchinae</taxon>
        <taxon>Bruchini</taxon>
        <taxon>Acanthoscelides</taxon>
    </lineage>
</organism>
<evidence type="ECO:0000313" key="3">
    <source>
        <dbReference type="Proteomes" id="UP001152888"/>
    </source>
</evidence>
<dbReference type="AlphaFoldDB" id="A0A9P0JPK9"/>
<gene>
    <name evidence="2" type="ORF">ACAOBT_LOCUS2181</name>
</gene>
<sequence>MFDFHTTFLHLLFLPFLYAVDSTNIFSRIPGFFPRRKRIGILVRCPTNPFLVLHLVRTLLQDISTIV</sequence>
<dbReference type="EMBL" id="CAKOFQ010006671">
    <property type="protein sequence ID" value="CAH1957575.1"/>
    <property type="molecule type" value="Genomic_DNA"/>
</dbReference>
<evidence type="ECO:0000313" key="2">
    <source>
        <dbReference type="EMBL" id="CAH1957575.1"/>
    </source>
</evidence>